<accession>G8M184</accession>
<dbReference type="eggNOG" id="COG0103">
    <property type="taxonomic scope" value="Bacteria"/>
</dbReference>
<reference evidence="3 4" key="2">
    <citation type="journal article" date="2012" name="Stand. Genomic Sci.">
        <title>Complete Genome Sequence of Clostridium clariflavum DSM 19732.</title>
        <authorList>
            <person name="Izquierdo J.A."/>
            <person name="Goodwin L."/>
            <person name="Davenport K.W."/>
            <person name="Teshima H."/>
            <person name="Bruce D."/>
            <person name="Detter C."/>
            <person name="Tapia R."/>
            <person name="Han S."/>
            <person name="Land M."/>
            <person name="Hauser L."/>
            <person name="Jeffries C.D."/>
            <person name="Han J."/>
            <person name="Pitluck S."/>
            <person name="Nolan M."/>
            <person name="Chen A."/>
            <person name="Huntemann M."/>
            <person name="Mavromatis K."/>
            <person name="Mikhailova N."/>
            <person name="Liolios K."/>
            <person name="Woyke T."/>
            <person name="Lynd L.R."/>
        </authorList>
    </citation>
    <scope>NUCLEOTIDE SEQUENCE [LARGE SCALE GENOMIC DNA]</scope>
    <source>
        <strain evidence="4">DSM 19732 / NBRC 101661 / EBR45</strain>
    </source>
</reference>
<dbReference type="Pfam" id="PF07833">
    <property type="entry name" value="Cu_amine_oxidN1"/>
    <property type="match status" value="1"/>
</dbReference>
<feature type="chain" id="PRO_5003511697" evidence="1">
    <location>
        <begin position="30"/>
        <end position="269"/>
    </location>
</feature>
<protein>
    <submittedName>
        <fullName evidence="3">Copper amine oxidase family protein</fullName>
    </submittedName>
</protein>
<dbReference type="STRING" id="720554.Clocl_1409"/>
<reference evidence="4" key="1">
    <citation type="submission" date="2011-12" db="EMBL/GenBank/DDBJ databases">
        <title>Complete sequence of Clostridium clariflavum DSM 19732.</title>
        <authorList>
            <consortium name="US DOE Joint Genome Institute"/>
            <person name="Lucas S."/>
            <person name="Han J."/>
            <person name="Lapidus A."/>
            <person name="Cheng J.-F."/>
            <person name="Goodwin L."/>
            <person name="Pitluck S."/>
            <person name="Peters L."/>
            <person name="Teshima H."/>
            <person name="Detter J.C."/>
            <person name="Han C."/>
            <person name="Tapia R."/>
            <person name="Land M."/>
            <person name="Hauser L."/>
            <person name="Kyrpides N."/>
            <person name="Ivanova N."/>
            <person name="Pagani I."/>
            <person name="Kitzmiller T."/>
            <person name="Lynd L."/>
            <person name="Izquierdo J."/>
            <person name="Woyke T."/>
        </authorList>
    </citation>
    <scope>NUCLEOTIDE SEQUENCE [LARGE SCALE GENOMIC DNA]</scope>
    <source>
        <strain evidence="4">DSM 19732 / NBRC 101661 / EBR45</strain>
    </source>
</reference>
<dbReference type="InterPro" id="IPR036582">
    <property type="entry name" value="Mao_N_sf"/>
</dbReference>
<dbReference type="HOGENOM" id="CLU_1033273_0_0_9"/>
<feature type="signal peptide" evidence="1">
    <location>
        <begin position="1"/>
        <end position="29"/>
    </location>
</feature>
<dbReference type="SUPFAM" id="SSF55383">
    <property type="entry name" value="Copper amine oxidase, domain N"/>
    <property type="match status" value="1"/>
</dbReference>
<sequence precursor="true">MIRKKKILSFFIFSLLTCYLFTNVQTIFASQQDPITILFNGEKLSFDVEPYIKEGRTLVPFRGILEALGAEVIWNPDERSVTARNRTTEIYLKIGSNETLVNGSKVIIDVPAEITDSRTFVPLRFISENLGATVLWDGATRTVSIEYKPQVLVEDPGNGEIPGNSGAIGVFNDGDITIIIDKVKFDSSEKKFYIYGRADFNGKSVFLRVFDSTGNTKMAEYVKIENQGKLKSFEAVVITNRSEYYPESILIDVFDEKDNKLKILGKIIL</sequence>
<dbReference type="KEGG" id="ccl:Clocl_1409"/>
<evidence type="ECO:0000313" key="3">
    <source>
        <dbReference type="EMBL" id="AEV68060.1"/>
    </source>
</evidence>
<organism evidence="3 4">
    <name type="scientific">Acetivibrio clariflavus (strain DSM 19732 / NBRC 101661 / EBR45)</name>
    <name type="common">Clostridium clariflavum</name>
    <dbReference type="NCBI Taxonomy" id="720554"/>
    <lineage>
        <taxon>Bacteria</taxon>
        <taxon>Bacillati</taxon>
        <taxon>Bacillota</taxon>
        <taxon>Clostridia</taxon>
        <taxon>Eubacteriales</taxon>
        <taxon>Oscillospiraceae</taxon>
        <taxon>Acetivibrio</taxon>
    </lineage>
</organism>
<dbReference type="RefSeq" id="WP_014254674.1">
    <property type="nucleotide sequence ID" value="NC_016627.1"/>
</dbReference>
<feature type="domain" description="Copper amine oxidase-like N-terminal" evidence="2">
    <location>
        <begin position="39"/>
        <end position="145"/>
    </location>
</feature>
<dbReference type="InterPro" id="IPR012854">
    <property type="entry name" value="Cu_amine_oxidase-like_N"/>
</dbReference>
<dbReference type="Gene3D" id="3.30.457.10">
    <property type="entry name" value="Copper amine oxidase-like, N-terminal domain"/>
    <property type="match status" value="1"/>
</dbReference>
<evidence type="ECO:0000313" key="4">
    <source>
        <dbReference type="Proteomes" id="UP000005435"/>
    </source>
</evidence>
<dbReference type="OrthoDB" id="268113at2"/>
<proteinExistence type="predicted"/>
<keyword evidence="1" id="KW-0732">Signal</keyword>
<dbReference type="EMBL" id="CP003065">
    <property type="protein sequence ID" value="AEV68060.1"/>
    <property type="molecule type" value="Genomic_DNA"/>
</dbReference>
<name>G8M184_ACECE</name>
<dbReference type="AlphaFoldDB" id="G8M184"/>
<dbReference type="Proteomes" id="UP000005435">
    <property type="component" value="Chromosome"/>
</dbReference>
<evidence type="ECO:0000259" key="2">
    <source>
        <dbReference type="Pfam" id="PF07833"/>
    </source>
</evidence>
<keyword evidence="4" id="KW-1185">Reference proteome</keyword>
<gene>
    <name evidence="3" type="ordered locus">Clocl_1409</name>
</gene>
<evidence type="ECO:0000256" key="1">
    <source>
        <dbReference type="SAM" id="SignalP"/>
    </source>
</evidence>